<evidence type="ECO:0000259" key="6">
    <source>
        <dbReference type="Pfam" id="PF25990"/>
    </source>
</evidence>
<sequence>MKHKTKKPLWIALACVLVLAVAAFCLWFFWLRNVWGAAGADPVYVENVGEIAGLNTGSAPRFSGVVEPQDTYEVQKDDSKTVAEIYVAEGDLVNVGDPLFRYDTEQMDMDLQQAQLDLESIANRITTLENQKEDLEDEKKQASKDEQYSYTVQIQAVELQIRTEEYNSDMKQNEITQLESSLQNAEVYSEVAGTVKEVNETPATDATGQQKPFLSILSGEGFRVKGTVSELNVGSLYQGQAVTVHSRVDEALVWSGVIDTIETEPTTDTNANIYYGADSGQQSSKYNFYVTLNNLDGLILGQHVYIQPDLGLDLPAGLWLPAFYIAHDEEGSYVWAQGEDGSLEKRTVLLGEYDSSNDRYAISEGVTEEDFIAAPQEDLQEGMPTTTSSNLASEDSGTVPGGEDMDGTVDGTTDQPVDPGMGVLPEVDAGTAEVLPEDSGETEGTEDYADDGEGAASDSLEGSPMEGLAR</sequence>
<dbReference type="Gene3D" id="2.40.50.100">
    <property type="match status" value="1"/>
</dbReference>
<feature type="region of interest" description="Disordered" evidence="4">
    <location>
        <begin position="380"/>
        <end position="470"/>
    </location>
</feature>
<keyword evidence="2 3" id="KW-0175">Coiled coil</keyword>
<gene>
    <name evidence="7" type="ORF">H9710_02505</name>
</gene>
<dbReference type="EMBL" id="DWXG01000019">
    <property type="protein sequence ID" value="HJB97433.1"/>
    <property type="molecule type" value="Genomic_DNA"/>
</dbReference>
<comment type="caution">
    <text evidence="7">The sequence shown here is derived from an EMBL/GenBank/DDBJ whole genome shotgun (WGS) entry which is preliminary data.</text>
</comment>
<feature type="compositionally biased region" description="Polar residues" evidence="4">
    <location>
        <begin position="383"/>
        <end position="396"/>
    </location>
</feature>
<organism evidence="7 8">
    <name type="scientific">Candidatus Acutalibacter pullicola</name>
    <dbReference type="NCBI Taxonomy" id="2838417"/>
    <lineage>
        <taxon>Bacteria</taxon>
        <taxon>Bacillati</taxon>
        <taxon>Bacillota</taxon>
        <taxon>Clostridia</taxon>
        <taxon>Eubacteriales</taxon>
        <taxon>Acutalibacteraceae</taxon>
        <taxon>Acutalibacter</taxon>
    </lineage>
</organism>
<dbReference type="PANTHER" id="PTHR32347:SF14">
    <property type="entry name" value="EFFLUX SYSTEM COMPONENT YKNX-RELATED"/>
    <property type="match status" value="1"/>
</dbReference>
<evidence type="ECO:0000256" key="4">
    <source>
        <dbReference type="SAM" id="MobiDB-lite"/>
    </source>
</evidence>
<feature type="domain" description="YknX-like beta-barrel" evidence="6">
    <location>
        <begin position="222"/>
        <end position="306"/>
    </location>
</feature>
<reference evidence="7" key="1">
    <citation type="journal article" date="2021" name="PeerJ">
        <title>Extensive microbial diversity within the chicken gut microbiome revealed by metagenomics and culture.</title>
        <authorList>
            <person name="Gilroy R."/>
            <person name="Ravi A."/>
            <person name="Getino M."/>
            <person name="Pursley I."/>
            <person name="Horton D.L."/>
            <person name="Alikhan N.F."/>
            <person name="Baker D."/>
            <person name="Gharbi K."/>
            <person name="Hall N."/>
            <person name="Watson M."/>
            <person name="Adriaenssens E.M."/>
            <person name="Foster-Nyarko E."/>
            <person name="Jarju S."/>
            <person name="Secka A."/>
            <person name="Antonio M."/>
            <person name="Oren A."/>
            <person name="Chaudhuri R.R."/>
            <person name="La Ragione R."/>
            <person name="Hildebrand F."/>
            <person name="Pallen M.J."/>
        </authorList>
    </citation>
    <scope>NUCLEOTIDE SEQUENCE</scope>
    <source>
        <strain evidence="7">CHK185-1770</strain>
    </source>
</reference>
<dbReference type="PANTHER" id="PTHR32347">
    <property type="entry name" value="EFFLUX SYSTEM COMPONENT YKNX-RELATED"/>
    <property type="match status" value="1"/>
</dbReference>
<evidence type="ECO:0000259" key="5">
    <source>
        <dbReference type="Pfam" id="PF25984"/>
    </source>
</evidence>
<evidence type="ECO:0000256" key="1">
    <source>
        <dbReference type="ARBA" id="ARBA00004196"/>
    </source>
</evidence>
<evidence type="ECO:0000313" key="7">
    <source>
        <dbReference type="EMBL" id="HJB97433.1"/>
    </source>
</evidence>
<evidence type="ECO:0000313" key="8">
    <source>
        <dbReference type="Proteomes" id="UP000826793"/>
    </source>
</evidence>
<protein>
    <submittedName>
        <fullName evidence="7">Efflux RND transporter periplasmic adaptor subunit</fullName>
    </submittedName>
</protein>
<dbReference type="InterPro" id="IPR050465">
    <property type="entry name" value="UPF0194_transport"/>
</dbReference>
<feature type="domain" description="YknX-like barrel-sandwich hybrid" evidence="5">
    <location>
        <begin position="81"/>
        <end position="216"/>
    </location>
</feature>
<comment type="subcellular location">
    <subcellularLocation>
        <location evidence="1">Cell envelope</location>
    </subcellularLocation>
</comment>
<dbReference type="AlphaFoldDB" id="A0A9D2MTS0"/>
<accession>A0A9D2MTS0</accession>
<dbReference type="InterPro" id="IPR058639">
    <property type="entry name" value="BSH_YknX-like"/>
</dbReference>
<reference evidence="7" key="2">
    <citation type="submission" date="2021-04" db="EMBL/GenBank/DDBJ databases">
        <authorList>
            <person name="Gilroy R."/>
        </authorList>
    </citation>
    <scope>NUCLEOTIDE SEQUENCE</scope>
    <source>
        <strain evidence="7">CHK185-1770</strain>
    </source>
</reference>
<feature type="coiled-coil region" evidence="3">
    <location>
        <begin position="111"/>
        <end position="148"/>
    </location>
</feature>
<name>A0A9D2MTS0_9FIRM</name>
<dbReference type="Gene3D" id="2.40.30.170">
    <property type="match status" value="1"/>
</dbReference>
<proteinExistence type="predicted"/>
<dbReference type="Gene3D" id="1.10.287.470">
    <property type="entry name" value="Helix hairpin bin"/>
    <property type="match status" value="1"/>
</dbReference>
<evidence type="ECO:0000256" key="2">
    <source>
        <dbReference type="ARBA" id="ARBA00023054"/>
    </source>
</evidence>
<dbReference type="Pfam" id="PF25984">
    <property type="entry name" value="BSH_YknX"/>
    <property type="match status" value="1"/>
</dbReference>
<evidence type="ECO:0000256" key="3">
    <source>
        <dbReference type="SAM" id="Coils"/>
    </source>
</evidence>
<dbReference type="Pfam" id="PF25990">
    <property type="entry name" value="Beta-barrel_YknX"/>
    <property type="match status" value="1"/>
</dbReference>
<dbReference type="Proteomes" id="UP000826793">
    <property type="component" value="Unassembled WGS sequence"/>
</dbReference>
<dbReference type="Gene3D" id="2.40.420.20">
    <property type="match status" value="1"/>
</dbReference>
<dbReference type="GO" id="GO:0030313">
    <property type="term" value="C:cell envelope"/>
    <property type="evidence" value="ECO:0007669"/>
    <property type="project" value="UniProtKB-SubCell"/>
</dbReference>
<dbReference type="SUPFAM" id="SSF111369">
    <property type="entry name" value="HlyD-like secretion proteins"/>
    <property type="match status" value="1"/>
</dbReference>
<dbReference type="InterPro" id="IPR058636">
    <property type="entry name" value="Beta-barrel_YknX"/>
</dbReference>
<feature type="compositionally biased region" description="Acidic residues" evidence="4">
    <location>
        <begin position="435"/>
        <end position="453"/>
    </location>
</feature>